<gene>
    <name evidence="2" type="ORF">BKN37_20905</name>
</gene>
<dbReference type="SUPFAM" id="SSF54637">
    <property type="entry name" value="Thioesterase/thiol ester dehydrase-isomerase"/>
    <property type="match status" value="1"/>
</dbReference>
<evidence type="ECO:0000256" key="1">
    <source>
        <dbReference type="SAM" id="MobiDB-lite"/>
    </source>
</evidence>
<keyword evidence="3" id="KW-1185">Reference proteome</keyword>
<evidence type="ECO:0000313" key="2">
    <source>
        <dbReference type="EMBL" id="OHU98318.1"/>
    </source>
</evidence>
<dbReference type="Proteomes" id="UP000179734">
    <property type="component" value="Unassembled WGS sequence"/>
</dbReference>
<reference evidence="2 3" key="1">
    <citation type="submission" date="2016-10" db="EMBL/GenBank/DDBJ databases">
        <title>Genome sequence of Mycobacterium talmonii.</title>
        <authorList>
            <person name="Greninger A.L."/>
            <person name="Elliott B."/>
            <person name="Vasireddy S."/>
            <person name="Vasireddy R."/>
        </authorList>
    </citation>
    <scope>NUCLEOTIDE SEQUENCE [LARGE SCALE GENOMIC DNA]</scope>
    <source>
        <strain evidence="3">NE-TNMC-100812</strain>
    </source>
</reference>
<protein>
    <recommendedName>
        <fullName evidence="4">Thioesterase</fullName>
    </recommendedName>
</protein>
<dbReference type="EMBL" id="MLQM01000147">
    <property type="protein sequence ID" value="OHU98318.1"/>
    <property type="molecule type" value="Genomic_DNA"/>
</dbReference>
<feature type="compositionally biased region" description="Basic and acidic residues" evidence="1">
    <location>
        <begin position="223"/>
        <end position="236"/>
    </location>
</feature>
<name>A0A1S1NGR8_9MYCO</name>
<evidence type="ECO:0008006" key="4">
    <source>
        <dbReference type="Google" id="ProtNLM"/>
    </source>
</evidence>
<evidence type="ECO:0000313" key="3">
    <source>
        <dbReference type="Proteomes" id="UP000179734"/>
    </source>
</evidence>
<proteinExistence type="predicted"/>
<dbReference type="AlphaFoldDB" id="A0A1S1NGR8"/>
<dbReference type="Gene3D" id="3.10.129.10">
    <property type="entry name" value="Hotdog Thioesterase"/>
    <property type="match status" value="1"/>
</dbReference>
<organism evidence="2 3">
    <name type="scientific">Mycobacterium talmoniae</name>
    <dbReference type="NCBI Taxonomy" id="1858794"/>
    <lineage>
        <taxon>Bacteria</taxon>
        <taxon>Bacillati</taxon>
        <taxon>Actinomycetota</taxon>
        <taxon>Actinomycetes</taxon>
        <taxon>Mycobacteriales</taxon>
        <taxon>Mycobacteriaceae</taxon>
        <taxon>Mycobacterium</taxon>
    </lineage>
</organism>
<sequence>MTDGAEISPTAVDDIARYGERPLAQTVAAAASLRRLTGLLLSLEHPHPAVDDMLARCADWEAALAAAAPPDPAPRIGPDGGADRRVYLGHAFDIGAFNPCFPEYHFDHLDAENASGRVTFPLVYEGPPGLVHGGFLAVFFDCVIQHQSCAAQLAGRTRSLVVTFRRPTPILTELGFDIVRAESERGITATARLRHGDQVLCTGEVATVASPPEKLTGYRFGRRRPESTGDRKEPGR</sequence>
<accession>A0A1S1NGR8</accession>
<dbReference type="RefSeq" id="WP_071028880.1">
    <property type="nucleotide sequence ID" value="NZ_MLQM01000147.1"/>
</dbReference>
<comment type="caution">
    <text evidence="2">The sequence shown here is derived from an EMBL/GenBank/DDBJ whole genome shotgun (WGS) entry which is preliminary data.</text>
</comment>
<feature type="region of interest" description="Disordered" evidence="1">
    <location>
        <begin position="212"/>
        <end position="236"/>
    </location>
</feature>
<dbReference type="InterPro" id="IPR029069">
    <property type="entry name" value="HotDog_dom_sf"/>
</dbReference>